<dbReference type="Proteomes" id="UP000734854">
    <property type="component" value="Unassembled WGS sequence"/>
</dbReference>
<dbReference type="InterPro" id="IPR003131">
    <property type="entry name" value="T1-type_BTB"/>
</dbReference>
<dbReference type="Gene3D" id="3.30.710.10">
    <property type="entry name" value="Potassium Channel Kv1.1, Chain A"/>
    <property type="match status" value="1"/>
</dbReference>
<proteinExistence type="predicted"/>
<comment type="pathway">
    <text evidence="1">Protein modification; protein ubiquitination.</text>
</comment>
<dbReference type="Pfam" id="PF25279">
    <property type="entry name" value="Beta_prop_At2g24240"/>
    <property type="match status" value="1"/>
</dbReference>
<dbReference type="SUPFAM" id="SSF54695">
    <property type="entry name" value="POZ domain"/>
    <property type="match status" value="1"/>
</dbReference>
<organism evidence="4 5">
    <name type="scientific">Zingiber officinale</name>
    <name type="common">Ginger</name>
    <name type="synonym">Amomum zingiber</name>
    <dbReference type="NCBI Taxonomy" id="94328"/>
    <lineage>
        <taxon>Eukaryota</taxon>
        <taxon>Viridiplantae</taxon>
        <taxon>Streptophyta</taxon>
        <taxon>Embryophyta</taxon>
        <taxon>Tracheophyta</taxon>
        <taxon>Spermatophyta</taxon>
        <taxon>Magnoliopsida</taxon>
        <taxon>Liliopsida</taxon>
        <taxon>Zingiberales</taxon>
        <taxon>Zingiberaceae</taxon>
        <taxon>Zingiber</taxon>
    </lineage>
</organism>
<keyword evidence="5" id="KW-1185">Reference proteome</keyword>
<evidence type="ECO:0008006" key="6">
    <source>
        <dbReference type="Google" id="ProtNLM"/>
    </source>
</evidence>
<reference evidence="4 5" key="1">
    <citation type="submission" date="2020-08" db="EMBL/GenBank/DDBJ databases">
        <title>Plant Genome Project.</title>
        <authorList>
            <person name="Zhang R.-G."/>
        </authorList>
    </citation>
    <scope>NUCLEOTIDE SEQUENCE [LARGE SCALE GENOMIC DNA]</scope>
    <source>
        <tissue evidence="4">Rhizome</tissue>
    </source>
</reference>
<feature type="domain" description="Potassium channel tetramerisation-type BTB" evidence="2">
    <location>
        <begin position="19"/>
        <end position="73"/>
    </location>
</feature>
<evidence type="ECO:0000256" key="1">
    <source>
        <dbReference type="ARBA" id="ARBA00004906"/>
    </source>
</evidence>
<accession>A0A8J5FES4</accession>
<protein>
    <recommendedName>
        <fullName evidence="6">Potassium channel tetramerisation-type BTB domain-containing protein</fullName>
    </recommendedName>
</protein>
<name>A0A8J5FES4_ZINOF</name>
<dbReference type="InterPro" id="IPR011333">
    <property type="entry name" value="SKP1/BTB/POZ_sf"/>
</dbReference>
<evidence type="ECO:0000259" key="3">
    <source>
        <dbReference type="Pfam" id="PF25279"/>
    </source>
</evidence>
<comment type="caution">
    <text evidence="4">The sequence shown here is derived from an EMBL/GenBank/DDBJ whole genome shotgun (WGS) entry which is preliminary data.</text>
</comment>
<dbReference type="Pfam" id="PF02214">
    <property type="entry name" value="BTB_2"/>
    <property type="match status" value="1"/>
</dbReference>
<dbReference type="AlphaFoldDB" id="A0A8J5FES4"/>
<evidence type="ECO:0000313" key="4">
    <source>
        <dbReference type="EMBL" id="KAG6486117.1"/>
    </source>
</evidence>
<dbReference type="GO" id="GO:0051260">
    <property type="term" value="P:protein homooligomerization"/>
    <property type="evidence" value="ECO:0007669"/>
    <property type="project" value="InterPro"/>
</dbReference>
<evidence type="ECO:0000313" key="5">
    <source>
        <dbReference type="Proteomes" id="UP000734854"/>
    </source>
</evidence>
<dbReference type="EMBL" id="JACMSC010000015">
    <property type="protein sequence ID" value="KAG6486117.1"/>
    <property type="molecule type" value="Genomic_DNA"/>
</dbReference>
<feature type="domain" description="At2g24240-like C-terminal beta-propeller" evidence="3">
    <location>
        <begin position="81"/>
        <end position="165"/>
    </location>
</feature>
<evidence type="ECO:0000259" key="2">
    <source>
        <dbReference type="Pfam" id="PF02214"/>
    </source>
</evidence>
<sequence length="186" mass="21725">MNIKRNVWKFGLRALDDSWNVQQPEEAEYFINCNPTCFARLLNLLLTGKLHIQPNMTEKLLFHEALFYGLLNKLRRALQRVQHQDKKHALHANIIEETHSICFVNQYDDLNFIDSRSHASSVWWSSRSNLTNWKAPNEESCYPKPPMHDDQLFSMNGSISIFYGPMGAKRMTGENRVMFTQHVISV</sequence>
<gene>
    <name evidence="4" type="ORF">ZIOFF_054687</name>
</gene>
<dbReference type="InterPro" id="IPR057441">
    <property type="entry name" value="Beta_prop_At2g24240"/>
</dbReference>